<dbReference type="GO" id="GO:0019553">
    <property type="term" value="P:L-glutamate catabolic process via L-citramalate"/>
    <property type="evidence" value="ECO:0007669"/>
    <property type="project" value="UniProtKB-UniRule"/>
</dbReference>
<proteinExistence type="inferred from homology"/>
<feature type="binding site" evidence="4">
    <location>
        <position position="169"/>
    </location>
    <ligand>
        <name>L-glutamate</name>
        <dbReference type="ChEBI" id="CHEBI:29985"/>
    </ligand>
</feature>
<dbReference type="InterPro" id="IPR014714">
    <property type="entry name" value="Glu_mut_E_C_dom_sf"/>
</dbReference>
<evidence type="ECO:0000256" key="3">
    <source>
        <dbReference type="ARBA" id="ARBA00023285"/>
    </source>
</evidence>
<sequence>MELTNKKIELPDFLAEREQVLTTWPTGKDVKFADGVKYQESLPEHKRFAAVLKKADAEGKTLSQPRAGVALVDEHIALLQGLQTACDLLPSTIDAYTRLNRYEESAKGIAKSREAGTSLLNGFPAVNHGLAECRRVVEAVDKPVQVRHGTPDARLLAEITLAGGFSAYEGGGISYNIPYAKKVSLEKSIRDWQYCDRLVGLYEEHGVRINREPFGPLSGTLVPPFISHSVAIIEGLLALEQGVRSITVGYGQVGNMVQDIAAIRALRELADEYFRAAGFDDFELTTVFHQWMGGFPENEAMAFSVISWGGAVAGLSGATKVIVKTPHEARGIPTMEANRAGLNATRQILNMVQDQVFPNSDALAFEVELIKREVRAVMSKVFELGNGDIAVGTVRAFEAGVIDVPFAPAACNAGKLLPVRDNHGAVRVFEAGQVPLPEDVLTLHRDLINERARAEGREPSFQMVVDDIYAISKSTLIGRPAK</sequence>
<accession>A0A4R7BCJ0</accession>
<comment type="catalytic activity">
    <reaction evidence="4">
        <text>(2S,3S)-3-methyl-L-aspartate = L-glutamate</text>
        <dbReference type="Rhea" id="RHEA:12857"/>
        <dbReference type="ChEBI" id="CHEBI:29985"/>
        <dbReference type="ChEBI" id="CHEBI:58724"/>
        <dbReference type="EC" id="5.4.99.1"/>
    </reaction>
</comment>
<feature type="binding site" evidence="4">
    <location>
        <position position="295"/>
    </location>
    <ligand>
        <name>adenosylcob(III)alamin</name>
        <dbReference type="ChEBI" id="CHEBI:18408"/>
    </ligand>
</feature>
<dbReference type="OrthoDB" id="5332339at2"/>
<comment type="pathway">
    <text evidence="4">Amino-acid degradation; L-glutamate degradation via mesaconate pathway; acetate and pyruvate from L-glutamate: step 1/4.</text>
</comment>
<feature type="binding site" evidence="4">
    <location>
        <position position="175"/>
    </location>
    <ligand>
        <name>L-glutamate</name>
        <dbReference type="ChEBI" id="CHEBI:29985"/>
    </ligand>
</feature>
<keyword evidence="6" id="KW-1185">Reference proteome</keyword>
<evidence type="ECO:0000313" key="5">
    <source>
        <dbReference type="EMBL" id="TDR82754.1"/>
    </source>
</evidence>
<evidence type="ECO:0000256" key="1">
    <source>
        <dbReference type="ARBA" id="ARBA00022628"/>
    </source>
</evidence>
<evidence type="ECO:0000256" key="4">
    <source>
        <dbReference type="HAMAP-Rule" id="MF_01923"/>
    </source>
</evidence>
<feature type="binding site" evidence="4">
    <location>
        <position position="178"/>
    </location>
    <ligand>
        <name>adenosylcob(III)alamin</name>
        <dbReference type="ChEBI" id="CHEBI:18408"/>
    </ligand>
</feature>
<dbReference type="NCBIfam" id="TIGR01503">
    <property type="entry name" value="MthylAspMut_E"/>
    <property type="match status" value="1"/>
</dbReference>
<dbReference type="Gene3D" id="3.90.970.10">
    <property type="match status" value="1"/>
</dbReference>
<comment type="cofactor">
    <cofactor evidence="4">
        <name>adenosylcob(III)alamin</name>
        <dbReference type="ChEBI" id="CHEBI:18408"/>
    </cofactor>
</comment>
<dbReference type="Pfam" id="PF06368">
    <property type="entry name" value="Met_asp_mut_E"/>
    <property type="match status" value="1"/>
</dbReference>
<feature type="binding site" evidence="4">
    <location>
        <position position="66"/>
    </location>
    <ligand>
        <name>L-glutamate</name>
        <dbReference type="ChEBI" id="CHEBI:29985"/>
    </ligand>
</feature>
<dbReference type="UniPathway" id="UPA00561">
    <property type="reaction ID" value="UER00617"/>
</dbReference>
<reference evidence="5 6" key="1">
    <citation type="submission" date="2019-03" db="EMBL/GenBank/DDBJ databases">
        <title>Genomic Encyclopedia of Type Strains, Phase III (KMG-III): the genomes of soil and plant-associated and newly described type strains.</title>
        <authorList>
            <person name="Whitman W."/>
        </authorList>
    </citation>
    <scope>NUCLEOTIDE SEQUENCE [LARGE SCALE GENOMIC DNA]</scope>
    <source>
        <strain evidence="5 6">CECT 8976</strain>
    </source>
</reference>
<dbReference type="Gene3D" id="3.20.20.240">
    <property type="entry name" value="Methylmalonyl-CoA mutase"/>
    <property type="match status" value="1"/>
</dbReference>
<keyword evidence="2 4" id="KW-0413">Isomerase</keyword>
<feature type="binding site" evidence="4">
    <location>
        <position position="179"/>
    </location>
    <ligand>
        <name>L-glutamate</name>
        <dbReference type="ChEBI" id="CHEBI:29985"/>
    </ligand>
</feature>
<evidence type="ECO:0000313" key="6">
    <source>
        <dbReference type="Proteomes" id="UP000295611"/>
    </source>
</evidence>
<feature type="binding site" evidence="4">
    <location>
        <position position="332"/>
    </location>
    <ligand>
        <name>adenosylcob(III)alamin</name>
        <dbReference type="ChEBI" id="CHEBI:18408"/>
    </ligand>
</feature>
<feature type="binding site" evidence="4">
    <location>
        <begin position="147"/>
        <end position="148"/>
    </location>
    <ligand>
        <name>L-glutamate</name>
        <dbReference type="ChEBI" id="CHEBI:29985"/>
    </ligand>
</feature>
<keyword evidence="3 4" id="KW-0170">Cobalt</keyword>
<comment type="function">
    <text evidence="4">Catalyzes the carbon skeleton rearrangement of L-glutamate to L-threo-3-methylaspartate ((2S,3S)-3-methylaspartate).</text>
</comment>
<dbReference type="CDD" id="cd00245">
    <property type="entry name" value="Glm_e"/>
    <property type="match status" value="1"/>
</dbReference>
<dbReference type="HAMAP" id="MF_01923">
    <property type="entry name" value="Me_Asp_mutase_E"/>
    <property type="match status" value="1"/>
</dbReference>
<comment type="caution">
    <text evidence="5">The sequence shown here is derived from an EMBL/GenBank/DDBJ whole genome shotgun (WGS) entry which is preliminary data.</text>
</comment>
<dbReference type="GO" id="GO:0050097">
    <property type="term" value="F:methylaspartate mutase activity"/>
    <property type="evidence" value="ECO:0007669"/>
    <property type="project" value="UniProtKB-UniRule"/>
</dbReference>
<feature type="binding site" evidence="4">
    <location>
        <position position="121"/>
    </location>
    <ligand>
        <name>adenosylcob(III)alamin</name>
        <dbReference type="ChEBI" id="CHEBI:18408"/>
    </ligand>
</feature>
<dbReference type="SUPFAM" id="SSF51703">
    <property type="entry name" value="Cobalamin (vitamin B12)-dependent enzymes"/>
    <property type="match status" value="1"/>
</dbReference>
<dbReference type="AlphaFoldDB" id="A0A4R7BCJ0"/>
<comment type="similarity">
    <text evidence="4">Belongs to the methylaspartate mutase GlmE subunit family.</text>
</comment>
<dbReference type="RefSeq" id="WP_133678082.1">
    <property type="nucleotide sequence ID" value="NZ_SNZP01000001.1"/>
</dbReference>
<name>A0A4R7BCJ0_9NEIS</name>
<dbReference type="EMBL" id="SNZP01000001">
    <property type="protein sequence ID" value="TDR82754.1"/>
    <property type="molecule type" value="Genomic_DNA"/>
</dbReference>
<feature type="binding site" evidence="4">
    <location>
        <position position="324"/>
    </location>
    <ligand>
        <name>adenosylcob(III)alamin</name>
        <dbReference type="ChEBI" id="CHEBI:18408"/>
    </ligand>
</feature>
<gene>
    <name evidence="4" type="primary">glmE</name>
    <name evidence="5" type="ORF">DFP86_101143</name>
</gene>
<dbReference type="InterPro" id="IPR006396">
    <property type="entry name" value="Glu_mut_E"/>
</dbReference>
<keyword evidence="1 4" id="KW-0846">Cobalamin</keyword>
<dbReference type="InterPro" id="IPR016176">
    <property type="entry name" value="Cbl-dep_enz_cat"/>
</dbReference>
<evidence type="ECO:0000256" key="2">
    <source>
        <dbReference type="ARBA" id="ARBA00023235"/>
    </source>
</evidence>
<protein>
    <recommendedName>
        <fullName evidence="4">Glutamate mutase epsilon subunit</fullName>
        <ecNumber evidence="4">5.4.99.1</ecNumber>
    </recommendedName>
    <alternativeName>
        <fullName evidence="4">Glutamate mutase E chain</fullName>
    </alternativeName>
    <alternativeName>
        <fullName evidence="4">Glutamate mutase large subunit</fullName>
    </alternativeName>
    <alternativeName>
        <fullName evidence="4">Methylaspartate mutase</fullName>
    </alternativeName>
</protein>
<feature type="binding site" evidence="4">
    <location>
        <position position="68"/>
    </location>
    <ligand>
        <name>adenosylcob(III)alamin</name>
        <dbReference type="ChEBI" id="CHEBI:18408"/>
    </ligand>
</feature>
<dbReference type="GO" id="GO:0031419">
    <property type="term" value="F:cobalamin binding"/>
    <property type="evidence" value="ECO:0007669"/>
    <property type="project" value="UniProtKB-KW"/>
</dbReference>
<feature type="binding site" evidence="4">
    <location>
        <position position="98"/>
    </location>
    <ligand>
        <name>L-glutamate</name>
        <dbReference type="ChEBI" id="CHEBI:29985"/>
    </ligand>
</feature>
<comment type="subunit">
    <text evidence="4">Heterotetramer composed of 2 epsilon subunits (GlmE) and 2 sigma subunits (GlmS). GlmE exists as a homodimer and GlmS as a monomer.</text>
</comment>
<feature type="binding site" evidence="4">
    <location>
        <position position="328"/>
    </location>
    <ligand>
        <name>adenosylcob(III)alamin</name>
        <dbReference type="ChEBI" id="CHEBI:18408"/>
    </ligand>
</feature>
<dbReference type="EC" id="5.4.99.1" evidence="4"/>
<dbReference type="Proteomes" id="UP000295611">
    <property type="component" value="Unassembled WGS sequence"/>
</dbReference>
<organism evidence="5 6">
    <name type="scientific">Paludibacterium purpuratum</name>
    <dbReference type="NCBI Taxonomy" id="1144873"/>
    <lineage>
        <taxon>Bacteria</taxon>
        <taxon>Pseudomonadati</taxon>
        <taxon>Pseudomonadota</taxon>
        <taxon>Betaproteobacteria</taxon>
        <taxon>Neisseriales</taxon>
        <taxon>Chromobacteriaceae</taxon>
        <taxon>Paludibacterium</taxon>
    </lineage>
</organism>
<dbReference type="GO" id="GO:0019670">
    <property type="term" value="P:anaerobic L-glutamate catabolic process"/>
    <property type="evidence" value="ECO:0007669"/>
    <property type="project" value="InterPro"/>
</dbReference>
<dbReference type="PIRSF" id="PIRSF001495">
    <property type="entry name" value="Met_asp_mut_epsi"/>
    <property type="match status" value="1"/>
</dbReference>